<organism evidence="2 3">
    <name type="scientific">Choiromyces venosus 120613-1</name>
    <dbReference type="NCBI Taxonomy" id="1336337"/>
    <lineage>
        <taxon>Eukaryota</taxon>
        <taxon>Fungi</taxon>
        <taxon>Dikarya</taxon>
        <taxon>Ascomycota</taxon>
        <taxon>Pezizomycotina</taxon>
        <taxon>Pezizomycetes</taxon>
        <taxon>Pezizales</taxon>
        <taxon>Tuberaceae</taxon>
        <taxon>Choiromyces</taxon>
    </lineage>
</organism>
<protein>
    <submittedName>
        <fullName evidence="2">Uncharacterized protein</fullName>
    </submittedName>
</protein>
<feature type="compositionally biased region" description="Low complexity" evidence="1">
    <location>
        <begin position="99"/>
        <end position="108"/>
    </location>
</feature>
<evidence type="ECO:0000313" key="2">
    <source>
        <dbReference type="EMBL" id="RPB01798.1"/>
    </source>
</evidence>
<feature type="region of interest" description="Disordered" evidence="1">
    <location>
        <begin position="98"/>
        <end position="118"/>
    </location>
</feature>
<accession>A0A3N4JX58</accession>
<evidence type="ECO:0000256" key="1">
    <source>
        <dbReference type="SAM" id="MobiDB-lite"/>
    </source>
</evidence>
<evidence type="ECO:0000313" key="3">
    <source>
        <dbReference type="Proteomes" id="UP000276215"/>
    </source>
</evidence>
<reference evidence="2 3" key="1">
    <citation type="journal article" date="2018" name="Nat. Ecol. Evol.">
        <title>Pezizomycetes genomes reveal the molecular basis of ectomycorrhizal truffle lifestyle.</title>
        <authorList>
            <person name="Murat C."/>
            <person name="Payen T."/>
            <person name="Noel B."/>
            <person name="Kuo A."/>
            <person name="Morin E."/>
            <person name="Chen J."/>
            <person name="Kohler A."/>
            <person name="Krizsan K."/>
            <person name="Balestrini R."/>
            <person name="Da Silva C."/>
            <person name="Montanini B."/>
            <person name="Hainaut M."/>
            <person name="Levati E."/>
            <person name="Barry K.W."/>
            <person name="Belfiori B."/>
            <person name="Cichocki N."/>
            <person name="Clum A."/>
            <person name="Dockter R.B."/>
            <person name="Fauchery L."/>
            <person name="Guy J."/>
            <person name="Iotti M."/>
            <person name="Le Tacon F."/>
            <person name="Lindquist E.A."/>
            <person name="Lipzen A."/>
            <person name="Malagnac F."/>
            <person name="Mello A."/>
            <person name="Molinier V."/>
            <person name="Miyauchi S."/>
            <person name="Poulain J."/>
            <person name="Riccioni C."/>
            <person name="Rubini A."/>
            <person name="Sitrit Y."/>
            <person name="Splivallo R."/>
            <person name="Traeger S."/>
            <person name="Wang M."/>
            <person name="Zifcakova L."/>
            <person name="Wipf D."/>
            <person name="Zambonelli A."/>
            <person name="Paolocci F."/>
            <person name="Nowrousian M."/>
            <person name="Ottonello S."/>
            <person name="Baldrian P."/>
            <person name="Spatafora J.W."/>
            <person name="Henrissat B."/>
            <person name="Nagy L.G."/>
            <person name="Aury J.M."/>
            <person name="Wincker P."/>
            <person name="Grigoriev I.V."/>
            <person name="Bonfante P."/>
            <person name="Martin F.M."/>
        </authorList>
    </citation>
    <scope>NUCLEOTIDE SEQUENCE [LARGE SCALE GENOMIC DNA]</scope>
    <source>
        <strain evidence="2 3">120613-1</strain>
    </source>
</reference>
<name>A0A3N4JX58_9PEZI</name>
<dbReference type="Proteomes" id="UP000276215">
    <property type="component" value="Unassembled WGS sequence"/>
</dbReference>
<keyword evidence="3" id="KW-1185">Reference proteome</keyword>
<proteinExistence type="predicted"/>
<dbReference type="AlphaFoldDB" id="A0A3N4JX58"/>
<dbReference type="EMBL" id="ML120371">
    <property type="protein sequence ID" value="RPB01798.1"/>
    <property type="molecule type" value="Genomic_DNA"/>
</dbReference>
<sequence length="118" mass="12981">MPHSSLLLTSLPFYSPKSRCTNNNPAVHALKLNTHNTSVLQHLITKWPRALPFVPSVGGPLMTTATDTFLIRSGHNTITGANGTIPEYWYVRTWKFVTSPSSPSSSSSLGRSQEEKID</sequence>
<gene>
    <name evidence="2" type="ORF">L873DRAFT_603159</name>
</gene>